<keyword evidence="2" id="KW-1185">Reference proteome</keyword>
<accession>A0ACC2I901</accession>
<dbReference type="Proteomes" id="UP001153331">
    <property type="component" value="Unassembled WGS sequence"/>
</dbReference>
<comment type="caution">
    <text evidence="1">The sequence shown here is derived from an EMBL/GenBank/DDBJ whole genome shotgun (WGS) entry which is preliminary data.</text>
</comment>
<evidence type="ECO:0000313" key="1">
    <source>
        <dbReference type="EMBL" id="KAJ8111606.1"/>
    </source>
</evidence>
<organism evidence="1 2">
    <name type="scientific">Boeremia exigua</name>
    <dbReference type="NCBI Taxonomy" id="749465"/>
    <lineage>
        <taxon>Eukaryota</taxon>
        <taxon>Fungi</taxon>
        <taxon>Dikarya</taxon>
        <taxon>Ascomycota</taxon>
        <taxon>Pezizomycotina</taxon>
        <taxon>Dothideomycetes</taxon>
        <taxon>Pleosporomycetidae</taxon>
        <taxon>Pleosporales</taxon>
        <taxon>Pleosporineae</taxon>
        <taxon>Didymellaceae</taxon>
        <taxon>Boeremia</taxon>
    </lineage>
</organism>
<evidence type="ECO:0000313" key="2">
    <source>
        <dbReference type="Proteomes" id="UP001153331"/>
    </source>
</evidence>
<reference evidence="1" key="1">
    <citation type="submission" date="2022-11" db="EMBL/GenBank/DDBJ databases">
        <title>Genome Sequence of Boeremia exigua.</title>
        <authorList>
            <person name="Buettner E."/>
        </authorList>
    </citation>
    <scope>NUCLEOTIDE SEQUENCE</scope>
    <source>
        <strain evidence="1">CU02</strain>
    </source>
</reference>
<sequence>MVFSQLRCFNLRLGLGCLLIAISSFNYGFDNQAFATTQAMDAFDKQFGVYNPKSKTWVLEPYWLSLFNSLNYIGFAFGSHISSRYGRRVCMFAMSCYALVTATISVTSQNRDQIMAARILNYIYVGMELAVVPAFQSEIVPASARGFIVGTYQLSLSFGGLVINSVCRGTSGIQDNRAWRIPLGLFYIVPTIVLSLIFFTPESPRWLLRQGRTEAAHENLRKLRVGRFTDEQIELEFRELQAALRSEEAFESGKFSEVFKGVNLKRTTLVILVNFFQQATGQAFASQYGTIYIKSLQTINPFNMSLITSAINICSVIFCLLIVDKVGRRPLLLAGSAIQTCGLLTMGALGTPNTITYPLKIGIVSMLAVMIVGFGIGWAPLTYVVTAELPAIKLRDHTLRLGFFVNVAMNFVVNFSIPYLLNARYANLQSKVGFIFGTFAFLCFVFTYFCIPECTGKTLEQVDYLFHNNIPLRKFGTADVPTFEQRETMEDDIEKNEVIIPAKMTV</sequence>
<name>A0ACC2I901_9PLEO</name>
<dbReference type="EMBL" id="JAPHNI010000391">
    <property type="protein sequence ID" value="KAJ8111606.1"/>
    <property type="molecule type" value="Genomic_DNA"/>
</dbReference>
<gene>
    <name evidence="1" type="ORF">OPT61_g5840</name>
</gene>
<proteinExistence type="predicted"/>
<protein>
    <submittedName>
        <fullName evidence="1">Uncharacterized protein</fullName>
    </submittedName>
</protein>